<dbReference type="SUPFAM" id="SSF50939">
    <property type="entry name" value="Sialidases"/>
    <property type="match status" value="1"/>
</dbReference>
<evidence type="ECO:0000313" key="2">
    <source>
        <dbReference type="EMBL" id="KAH7139988.1"/>
    </source>
</evidence>
<dbReference type="EMBL" id="JAGMUU010000014">
    <property type="protein sequence ID" value="KAH7139988.1"/>
    <property type="molecule type" value="Genomic_DNA"/>
</dbReference>
<dbReference type="CDD" id="cd15482">
    <property type="entry name" value="Sialidase_non-viral"/>
    <property type="match status" value="1"/>
</dbReference>
<dbReference type="OrthoDB" id="2130735at2759"/>
<reference evidence="2" key="1">
    <citation type="journal article" date="2021" name="Nat. Commun.">
        <title>Genetic determinants of endophytism in the Arabidopsis root mycobiome.</title>
        <authorList>
            <person name="Mesny F."/>
            <person name="Miyauchi S."/>
            <person name="Thiergart T."/>
            <person name="Pickel B."/>
            <person name="Atanasova L."/>
            <person name="Karlsson M."/>
            <person name="Huettel B."/>
            <person name="Barry K.W."/>
            <person name="Haridas S."/>
            <person name="Chen C."/>
            <person name="Bauer D."/>
            <person name="Andreopoulos W."/>
            <person name="Pangilinan J."/>
            <person name="LaButti K."/>
            <person name="Riley R."/>
            <person name="Lipzen A."/>
            <person name="Clum A."/>
            <person name="Drula E."/>
            <person name="Henrissat B."/>
            <person name="Kohler A."/>
            <person name="Grigoriev I.V."/>
            <person name="Martin F.M."/>
            <person name="Hacquard S."/>
        </authorList>
    </citation>
    <scope>NUCLEOTIDE SEQUENCE</scope>
    <source>
        <strain evidence="2">MPI-CAGE-AT-0021</strain>
    </source>
</reference>
<keyword evidence="1" id="KW-0732">Signal</keyword>
<dbReference type="AlphaFoldDB" id="A0A9P9EM40"/>
<dbReference type="PANTHER" id="PTHR38792">
    <property type="entry name" value="BNR/ASP-BOX REPEAT DOMAIN PROTEIN (AFU_ORTHOLOGUE AFUA_7G06430)-RELATED"/>
    <property type="match status" value="1"/>
</dbReference>
<sequence length="392" mass="43687">MHSKYLLGGLLAFESLSVAAAQDVPGQSADHDWSPAPFTDFTKNIMFYPAADAVQWHTLYARTLQLADESLLMTWENYPKEPPLVNHPIWRSVDGGATWSNYSQIEDKVNGWGMRFQPFLYTLPQAFGGFPAGTILAAGVSCPFSLKGGVWIELYASTNQAQTWSFVSHVAWGDGPEDITRYHKALWEPFIVLYNGQIVLYYSDQTDNNYNQKLVHRTTNDLRKWSDPVPDMASSISSERPGMTTVAHIESRNKWIMTFEYCKSDGCVVYYKVADSPLLFQDSTPIRLHANNTAKTEGANGPYVIWTPHPDRSDGSGLIIISTTTKEQLFVNEDAADPEGWKLVDINHWSAYSRSLRIVTIQGEKKLLVGNGGNFGPGYLNSVACAVVSIPT</sequence>
<comment type="caution">
    <text evidence="2">The sequence shown here is derived from an EMBL/GenBank/DDBJ whole genome shotgun (WGS) entry which is preliminary data.</text>
</comment>
<evidence type="ECO:0000256" key="1">
    <source>
        <dbReference type="SAM" id="SignalP"/>
    </source>
</evidence>
<keyword evidence="3" id="KW-1185">Reference proteome</keyword>
<accession>A0A9P9EM40</accession>
<dbReference type="Proteomes" id="UP000717696">
    <property type="component" value="Unassembled WGS sequence"/>
</dbReference>
<dbReference type="Gene3D" id="2.120.10.10">
    <property type="match status" value="1"/>
</dbReference>
<protein>
    <submittedName>
        <fullName evidence="2">Sialidase</fullName>
    </submittedName>
</protein>
<proteinExistence type="predicted"/>
<name>A0A9P9EM40_9HYPO</name>
<feature type="signal peptide" evidence="1">
    <location>
        <begin position="1"/>
        <end position="21"/>
    </location>
</feature>
<organism evidence="2 3">
    <name type="scientific">Dactylonectria estremocensis</name>
    <dbReference type="NCBI Taxonomy" id="1079267"/>
    <lineage>
        <taxon>Eukaryota</taxon>
        <taxon>Fungi</taxon>
        <taxon>Dikarya</taxon>
        <taxon>Ascomycota</taxon>
        <taxon>Pezizomycotina</taxon>
        <taxon>Sordariomycetes</taxon>
        <taxon>Hypocreomycetidae</taxon>
        <taxon>Hypocreales</taxon>
        <taxon>Nectriaceae</taxon>
        <taxon>Dactylonectria</taxon>
    </lineage>
</organism>
<dbReference type="InterPro" id="IPR036278">
    <property type="entry name" value="Sialidase_sf"/>
</dbReference>
<gene>
    <name evidence="2" type="ORF">B0J13DRAFT_558745</name>
</gene>
<feature type="chain" id="PRO_5040264973" evidence="1">
    <location>
        <begin position="22"/>
        <end position="392"/>
    </location>
</feature>
<dbReference type="PANTHER" id="PTHR38792:SF3">
    <property type="entry name" value="BNR_ASP-BOX REPEAT DOMAIN PROTEIN (AFU_ORTHOLOGUE AFUA_7G06430)-RELATED"/>
    <property type="match status" value="1"/>
</dbReference>
<evidence type="ECO:0000313" key="3">
    <source>
        <dbReference type="Proteomes" id="UP000717696"/>
    </source>
</evidence>